<sequence length="81" mass="9460">MDESFPMTKISEIVNVLNFVTKDGLDIVEEDLMRTASSSLFLFEKNLICFKKWDDMILFLQRYSDIDMLLNASALFKTKQI</sequence>
<name>A0ABY7G9A7_MYAAR</name>
<accession>A0ABY7G9A7</accession>
<dbReference type="Proteomes" id="UP001164746">
    <property type="component" value="Chromosome 17"/>
</dbReference>
<organism evidence="1 2">
    <name type="scientific">Mya arenaria</name>
    <name type="common">Soft-shell clam</name>
    <dbReference type="NCBI Taxonomy" id="6604"/>
    <lineage>
        <taxon>Eukaryota</taxon>
        <taxon>Metazoa</taxon>
        <taxon>Spiralia</taxon>
        <taxon>Lophotrochozoa</taxon>
        <taxon>Mollusca</taxon>
        <taxon>Bivalvia</taxon>
        <taxon>Autobranchia</taxon>
        <taxon>Heteroconchia</taxon>
        <taxon>Euheterodonta</taxon>
        <taxon>Imparidentia</taxon>
        <taxon>Neoheterodontei</taxon>
        <taxon>Myida</taxon>
        <taxon>Myoidea</taxon>
        <taxon>Myidae</taxon>
        <taxon>Mya</taxon>
    </lineage>
</organism>
<protein>
    <submittedName>
        <fullName evidence="1">Uncharacterized protein</fullName>
    </submittedName>
</protein>
<evidence type="ECO:0000313" key="1">
    <source>
        <dbReference type="EMBL" id="WAR31003.1"/>
    </source>
</evidence>
<evidence type="ECO:0000313" key="2">
    <source>
        <dbReference type="Proteomes" id="UP001164746"/>
    </source>
</evidence>
<proteinExistence type="predicted"/>
<dbReference type="EMBL" id="CP111028">
    <property type="protein sequence ID" value="WAR31003.1"/>
    <property type="molecule type" value="Genomic_DNA"/>
</dbReference>
<reference evidence="1" key="1">
    <citation type="submission" date="2022-11" db="EMBL/GenBank/DDBJ databases">
        <title>Centuries of genome instability and evolution in soft-shell clam transmissible cancer (bioRxiv).</title>
        <authorList>
            <person name="Hart S.F.M."/>
            <person name="Yonemitsu M.A."/>
            <person name="Giersch R.M."/>
            <person name="Beal B.F."/>
            <person name="Arriagada G."/>
            <person name="Davis B.W."/>
            <person name="Ostrander E.A."/>
            <person name="Goff S.P."/>
            <person name="Metzger M.J."/>
        </authorList>
    </citation>
    <scope>NUCLEOTIDE SEQUENCE</scope>
    <source>
        <strain evidence="1">MELC-2E11</strain>
        <tissue evidence="1">Siphon/mantle</tissue>
    </source>
</reference>
<keyword evidence="2" id="KW-1185">Reference proteome</keyword>
<gene>
    <name evidence="1" type="ORF">MAR_033545</name>
</gene>